<gene>
    <name evidence="12" type="ORF">D0Z07_6546</name>
</gene>
<dbReference type="InterPro" id="IPR050091">
    <property type="entry name" value="PKS_NRPS_Biosynth_Enz"/>
</dbReference>
<dbReference type="InterPro" id="IPR023213">
    <property type="entry name" value="CAT-like_dom_sf"/>
</dbReference>
<accession>A0A9P6VGW5</accession>
<dbReference type="InterPro" id="IPR013968">
    <property type="entry name" value="PKS_KR"/>
</dbReference>
<evidence type="ECO:0000313" key="12">
    <source>
        <dbReference type="EMBL" id="KAG0647530.1"/>
    </source>
</evidence>
<dbReference type="PROSITE" id="PS50075">
    <property type="entry name" value="CARRIER"/>
    <property type="match status" value="1"/>
</dbReference>
<feature type="domain" description="Ketosynthase family 3 (KS3)" evidence="10">
    <location>
        <begin position="6"/>
        <end position="432"/>
    </location>
</feature>
<dbReference type="Gene3D" id="3.40.50.720">
    <property type="entry name" value="NAD(P)-binding Rossmann-like Domain"/>
    <property type="match status" value="1"/>
</dbReference>
<evidence type="ECO:0000256" key="5">
    <source>
        <dbReference type="ARBA" id="ARBA00023002"/>
    </source>
</evidence>
<dbReference type="GO" id="GO:0030639">
    <property type="term" value="P:polyketide biosynthetic process"/>
    <property type="evidence" value="ECO:0007669"/>
    <property type="project" value="UniProtKB-ARBA"/>
</dbReference>
<dbReference type="InterPro" id="IPR016036">
    <property type="entry name" value="Malonyl_transacylase_ACP-bd"/>
</dbReference>
<dbReference type="Pfam" id="PF08659">
    <property type="entry name" value="KR"/>
    <property type="match status" value="1"/>
</dbReference>
<dbReference type="InterPro" id="IPR009081">
    <property type="entry name" value="PP-bd_ACP"/>
</dbReference>
<feature type="active site" description="Proton acceptor; for dehydratase activity" evidence="7">
    <location>
        <position position="955"/>
    </location>
</feature>
<dbReference type="Gene3D" id="3.90.180.10">
    <property type="entry name" value="Medium-chain alcohol dehydrogenases, catalytic domain"/>
    <property type="match status" value="1"/>
</dbReference>
<dbReference type="Gene3D" id="3.30.559.70">
    <property type="entry name" value="Choline/Carnitine o-acyltransferase, domain 2"/>
    <property type="match status" value="1"/>
</dbReference>
<evidence type="ECO:0000259" key="9">
    <source>
        <dbReference type="PROSITE" id="PS50075"/>
    </source>
</evidence>
<dbReference type="InterPro" id="IPR049552">
    <property type="entry name" value="PKS_DH_N"/>
</dbReference>
<dbReference type="SUPFAM" id="SSF52777">
    <property type="entry name" value="CoA-dependent acyltransferases"/>
    <property type="match status" value="2"/>
</dbReference>
<dbReference type="Gene3D" id="1.10.1200.10">
    <property type="entry name" value="ACP-like"/>
    <property type="match status" value="1"/>
</dbReference>
<dbReference type="GO" id="GO:0016491">
    <property type="term" value="F:oxidoreductase activity"/>
    <property type="evidence" value="ECO:0007669"/>
    <property type="project" value="UniProtKB-KW"/>
</dbReference>
<dbReference type="SMART" id="SM00823">
    <property type="entry name" value="PKS_PP"/>
    <property type="match status" value="1"/>
</dbReference>
<feature type="domain" description="PKS/mFAS DH" evidence="11">
    <location>
        <begin position="923"/>
        <end position="1239"/>
    </location>
</feature>
<dbReference type="EMBL" id="VNKQ01000012">
    <property type="protein sequence ID" value="KAG0647530.1"/>
    <property type="molecule type" value="Genomic_DNA"/>
</dbReference>
<keyword evidence="4" id="KW-0521">NADP</keyword>
<dbReference type="OrthoDB" id="329835at2759"/>
<evidence type="ECO:0000259" key="11">
    <source>
        <dbReference type="PROSITE" id="PS52019"/>
    </source>
</evidence>
<dbReference type="Pfam" id="PF00109">
    <property type="entry name" value="ketoacyl-synt"/>
    <property type="match status" value="1"/>
</dbReference>
<feature type="domain" description="Carrier" evidence="9">
    <location>
        <begin position="2276"/>
        <end position="2353"/>
    </location>
</feature>
<dbReference type="InterPro" id="IPR049551">
    <property type="entry name" value="PKS_DH_C"/>
</dbReference>
<dbReference type="CDD" id="cd02440">
    <property type="entry name" value="AdoMet_MTases"/>
    <property type="match status" value="1"/>
</dbReference>
<dbReference type="InterPro" id="IPR057326">
    <property type="entry name" value="KR_dom"/>
</dbReference>
<dbReference type="CDD" id="cd00833">
    <property type="entry name" value="PKS"/>
    <property type="match status" value="1"/>
</dbReference>
<keyword evidence="1" id="KW-0596">Phosphopantetheine</keyword>
<feature type="region of interest" description="C-terminal hotdog fold" evidence="7">
    <location>
        <begin position="1084"/>
        <end position="1239"/>
    </location>
</feature>
<dbReference type="GO" id="GO:0006633">
    <property type="term" value="P:fatty acid biosynthetic process"/>
    <property type="evidence" value="ECO:0007669"/>
    <property type="project" value="TreeGrafter"/>
</dbReference>
<protein>
    <submittedName>
        <fullName evidence="12">Highly reducing polyketide synthase</fullName>
    </submittedName>
</protein>
<dbReference type="InterPro" id="IPR042104">
    <property type="entry name" value="PKS_dehydratase_sf"/>
</dbReference>
<dbReference type="Gene3D" id="3.10.129.110">
    <property type="entry name" value="Polyketide synthase dehydratase"/>
    <property type="match status" value="1"/>
</dbReference>
<dbReference type="InterPro" id="IPR011032">
    <property type="entry name" value="GroES-like_sf"/>
</dbReference>
<evidence type="ECO:0000313" key="13">
    <source>
        <dbReference type="Proteomes" id="UP000785200"/>
    </source>
</evidence>
<dbReference type="InterPro" id="IPR042231">
    <property type="entry name" value="Cho/carn_acyl_trans_2"/>
</dbReference>
<dbReference type="Gene3D" id="3.40.366.10">
    <property type="entry name" value="Malonyl-Coenzyme A Acyl Carrier Protein, domain 2"/>
    <property type="match status" value="1"/>
</dbReference>
<dbReference type="InterPro" id="IPR039551">
    <property type="entry name" value="Cho/carn_acyl_trans"/>
</dbReference>
<dbReference type="SUPFAM" id="SSF53335">
    <property type="entry name" value="S-adenosyl-L-methionine-dependent methyltransferases"/>
    <property type="match status" value="1"/>
</dbReference>
<feature type="region of interest" description="N-terminal hotdog fold" evidence="7">
    <location>
        <begin position="923"/>
        <end position="1060"/>
    </location>
</feature>
<dbReference type="SUPFAM" id="SSF50129">
    <property type="entry name" value="GroES-like"/>
    <property type="match status" value="1"/>
</dbReference>
<dbReference type="Pfam" id="PF00698">
    <property type="entry name" value="Acyl_transf_1"/>
    <property type="match status" value="1"/>
</dbReference>
<reference evidence="12" key="1">
    <citation type="submission" date="2019-07" db="EMBL/GenBank/DDBJ databases">
        <title>Hyphodiscus hymeniophilus genome sequencing and assembly.</title>
        <authorList>
            <person name="Kramer G."/>
            <person name="Nodwell J."/>
        </authorList>
    </citation>
    <scope>NUCLEOTIDE SEQUENCE</scope>
    <source>
        <strain evidence="12">ATCC 34498</strain>
    </source>
</reference>
<dbReference type="InterPro" id="IPR006162">
    <property type="entry name" value="Ppantetheine_attach_site"/>
</dbReference>
<dbReference type="Gene3D" id="3.40.47.10">
    <property type="match status" value="1"/>
</dbReference>
<dbReference type="GO" id="GO:0004312">
    <property type="term" value="F:fatty acid synthase activity"/>
    <property type="evidence" value="ECO:0007669"/>
    <property type="project" value="TreeGrafter"/>
</dbReference>
<evidence type="ECO:0000256" key="3">
    <source>
        <dbReference type="ARBA" id="ARBA00022679"/>
    </source>
</evidence>
<name>A0A9P6VGW5_9HELO</name>
<keyword evidence="6" id="KW-0511">Multifunctional enzyme</keyword>
<dbReference type="Proteomes" id="UP000785200">
    <property type="component" value="Unassembled WGS sequence"/>
</dbReference>
<dbReference type="SMART" id="SM00825">
    <property type="entry name" value="PKS_KS"/>
    <property type="match status" value="1"/>
</dbReference>
<dbReference type="InterPro" id="IPR014031">
    <property type="entry name" value="Ketoacyl_synth_C"/>
</dbReference>
<dbReference type="InterPro" id="IPR013217">
    <property type="entry name" value="Methyltransf_12"/>
</dbReference>
<dbReference type="SUPFAM" id="SSF51735">
    <property type="entry name" value="NAD(P)-binding Rossmann-fold domains"/>
    <property type="match status" value="2"/>
</dbReference>
<dbReference type="InterPro" id="IPR036736">
    <property type="entry name" value="ACP-like_sf"/>
</dbReference>
<evidence type="ECO:0000256" key="8">
    <source>
        <dbReference type="SAM" id="MobiDB-lite"/>
    </source>
</evidence>
<proteinExistence type="predicted"/>
<dbReference type="SMART" id="SM00829">
    <property type="entry name" value="PKS_ER"/>
    <property type="match status" value="1"/>
</dbReference>
<dbReference type="PROSITE" id="PS00012">
    <property type="entry name" value="PHOSPHOPANTETHEINE"/>
    <property type="match status" value="1"/>
</dbReference>
<dbReference type="InterPro" id="IPR056501">
    <property type="entry name" value="NAD-bd_HRPKS_sdrA"/>
</dbReference>
<evidence type="ECO:0000256" key="4">
    <source>
        <dbReference type="ARBA" id="ARBA00022857"/>
    </source>
</evidence>
<dbReference type="InterPro" id="IPR016039">
    <property type="entry name" value="Thiolase-like"/>
</dbReference>
<organism evidence="12 13">
    <name type="scientific">Hyphodiscus hymeniophilus</name>
    <dbReference type="NCBI Taxonomy" id="353542"/>
    <lineage>
        <taxon>Eukaryota</taxon>
        <taxon>Fungi</taxon>
        <taxon>Dikarya</taxon>
        <taxon>Ascomycota</taxon>
        <taxon>Pezizomycotina</taxon>
        <taxon>Leotiomycetes</taxon>
        <taxon>Helotiales</taxon>
        <taxon>Hyphodiscaceae</taxon>
        <taxon>Hyphodiscus</taxon>
    </lineage>
</organism>
<dbReference type="SUPFAM" id="SSF55048">
    <property type="entry name" value="Probable ACP-binding domain of malonyl-CoA ACP transacylase"/>
    <property type="match status" value="1"/>
</dbReference>
<evidence type="ECO:0000256" key="6">
    <source>
        <dbReference type="ARBA" id="ARBA00023268"/>
    </source>
</evidence>
<dbReference type="Pfam" id="PF00755">
    <property type="entry name" value="Carn_acyltransf"/>
    <property type="match status" value="1"/>
</dbReference>
<dbReference type="CDD" id="cd05195">
    <property type="entry name" value="enoyl_red"/>
    <property type="match status" value="1"/>
</dbReference>
<keyword evidence="5" id="KW-0560">Oxidoreductase</keyword>
<feature type="compositionally biased region" description="Low complexity" evidence="8">
    <location>
        <begin position="2363"/>
        <end position="2383"/>
    </location>
</feature>
<dbReference type="InterPro" id="IPR014030">
    <property type="entry name" value="Ketoacyl_synth_N"/>
</dbReference>
<dbReference type="InterPro" id="IPR020806">
    <property type="entry name" value="PKS_PP-bd"/>
</dbReference>
<sequence length="2971" mass="325133">MSSTNPIPLAIVGIGCRLPGDATNPEKLWDLLANGKSAWSKVPADRWNEEAFLHPDPDDANGTHNHVGGHFLNQDIGEFDAGFFNVLPQEAAAMDPQQRILLETTYEALESAGIRQEDIQKSNTAVYMAMFTRDYDRNIYKDMMSIPKYHVTGTGDAILANRISHLFDLNGPSVTMDTGCSGGMAAISHACQALRSGQSDLALAGAANLILSPDHMISMSNLHMLNADGRSYSFDSRGAGYGRGEGIATLVIKRLDDAIRANDPIRAVLLDVAVNQDGHTAGITLPSGAAQKALERKVWENLDMPTRDVGYVEAHGTGTLAGDSAELEGISQIFCQDRDPNSPLFVGSIKSNIGHLESASGLAAMIKSILILEHGAIPPNVNFEHPRANLNLEQKKIQVPETLQPWPRPGIARISVNSFGYGGTNAHAVLERAARRTIDQEDEEAGTENVSRLFILSAASQISLLKILETTREWVSEHTHQTSIRELSYTLLQRRSILPWRFSCVAANEQELLVALGKGSKTTDATKRISPDVKMSFIFTGQGAQWAGMGAELLSDPTFNDSIKQSQKILHDLGSSWDLVEELLREKDASRLKEAELAQPATTAIQIALVDLLRGWGMVPDSVVGHSSGEIGAAYAAGYLSQHEALRVSYFRGFSPAKSKEKGLGKGGMLAIGVGEHEVARYLKMLKQGVAVIACQNSPSSTTVSGDDAAISEISEILTQEAIFNRRLNVDTAYHSHHMEAAAGEYKSGLGHIVENSSPTSAVKMFSSVTGSLKSSGFDSDYWTSNLVSKVRFHDALRALCQAEQLSPHSVQPHRIFVEIGPHAALAGPARQCIADLAEPMPYNYTSALVRGTGAVQSALAMVGNIFDRGYPVDLAAVSASDPTSKNASVLYNLPTYSWDHSRRHWHESRLSRDYRLRKHPYHDLLGLRMTDNTPLRPAWRHMVGVEGLPWLRDHVVDGLMIFPGSGYLCMAMEAALQLASDRHPEKKVRMIIIKDVSFLKGLIIPDGRARVEVQLNFNPVEVADLGKTMQHGFSVTAFTSDEHWNEYCRGSVVVEFASEQDENAFRATVTYGEMADRLDPASSRSIQSRELYQELERVGNTYGPTFSGIEEFTMDADRAVSRIVIPDVVSVMPAHHIRPHIIHPSTLDILLHSSLPLVNQKLGAGSVMPVRIEELAISLEIENAPGKILSALTTLESSHFRAAEASLVVFPGNAISTATPIISVSGMELRSLASGLLEDSDSRIGRDICYDLKWGPDERFLSAKRLQPLEPVLSDDAVASCYALMSQYLQHKVFKQSGLSIIEIGSETGDATLAFLEALQSYDAQPDIYEFTSTESFEHVQDRLQDWAGVINFRTLDIEKETVKQGFEQNSYDIVLACNSLHACSNISLTLSNVRKLLKPDGVLLLIEDTTGTFLSTNEWSDALSQASFMMQLAAQDDESVPRFSFMVARAVDDAVVVPLSEVRLITESTLPHELKTFATEVSTVLSSKGVQVTTSPWGNEQLHDNLINVVFDDGANPLLSGVGTERFQDVVSLLQRPSKVIWVSVQDNEKDNFSPKKHLITGLARTAHAENPDIEILTIDFQQTLDSTTQPGILNFLIEVIISFTRNDISREREFVYNDTDVLVPRVIANRTLNRQVSGRNERIIEAETFTKPQRPLMLDTQKDALIQPVFVEDGTHREVLRDDSVEVETKAFGVPSKPAQSNTAVNEYTGLVTATGSGVSAFKVGDRVVALGAPAYTNRLRVPAMQVQLLPDRISFIAGAALPVSFMTVSHALIEIASVQPGQIVLVDGATSDMGQAALCVAKHVGAEVIAAVSRVDEVMLMQSSFNIPASHIIARESYLGDRQIQKLVGSKGLDVILGCGGASIANEITKALKPFGTLIRIRSRGSELNHRENLQHLNATVSTFDLESLIQAKPQKAFQLLKQVMNMIDQGLPLTSQRVTVMPLNDVKEALKLARQDNMSKFVLEVQENSIVKATRSSYILPDLKSDVTYVVAGGLGDLGQRLLRLMAKAGAKYLVTLSRRGASPAEHKKVKKELQEIGPGCSLYNAKCDISDEASIRTVLSEIKARGFPPVNGVIQATVALRDSTLDTMTAEVFNSVLEAKARGTLNLREVFGGDLTFFISFSSAVNIIGTAGQANYNAGNSLQDALAQFDRSSNCFYMSLNIGTIEDATVNNQAIVQSLQRQGLTPVTHDELLAFFEYAMSAHARDTGCHQAVIGFTPETILGTTAINGAAHTPMFNHVRHTARGELEQDVANQIKTFKTIVGETTDKDEISAFVAQMIGNRVADLVAVDPAELNLGSSIMDFGLDSLIAIELRNWIMREFDAPIQSSEVLDSQDIWTLAQKVTSRSRLANGDGTESSSSSSEGKPTSTLPTSRSPSQESQERATDPSPLPIPDLAETLAMFADSRKAICSAEELVETEWVVEDFQRTGVALQDVLRANASGASSRLDFYEKNVHLECREPLQDHALFYIGHLTDSTPTHSQAERAAIITVAALNFKKRLESGLLEQNALNDVPLCMETLHWLFNTFQEPRKEVDQARKHPGNNNVVVLRRGHLYEIAVREEDDYASIAALFAGIIASTEQAVPPVSVLTSMRRDRWAKLRSELWRVGSNAATLEAIESAAFVVSLDDTAPVTSSERCTSILLNDRHLTNRWLDKLLQFTVAANGVSSLLAENSKLDGLSVRQLHEYITDEIFENPFATPLDEKPIPASTVQELTFEVSSTIAKAIEEQTANNLAHYMIIGSFRHYFPALKRSFLGSKGFRSKGTVLISILLATRLFYGFFEPVWETVTISKYAKGRIDWLQNLTPDIVQWIEAALDFMDGGAGDVVDLARKLKDAAIGHAQSLRQVADGRGYVEPLYSLMGTALTEGQPLPALFGSSAWRHSDRNLTPKRAKTDCLGSGGYLRMQEGGFLMPHSNSVFVHYEVHHPDPLVLVQGRENDVARFEGCLDKAIRAVRAIVDGGLSKA</sequence>
<dbReference type="Pfam" id="PF02801">
    <property type="entry name" value="Ketoacyl-synt_C"/>
    <property type="match status" value="1"/>
</dbReference>
<dbReference type="Gene3D" id="3.30.559.10">
    <property type="entry name" value="Chloramphenicol acetyltransferase-like domain"/>
    <property type="match status" value="1"/>
</dbReference>
<dbReference type="Gene3D" id="3.40.50.150">
    <property type="entry name" value="Vaccinia Virus protein VP39"/>
    <property type="match status" value="1"/>
</dbReference>
<evidence type="ECO:0000256" key="2">
    <source>
        <dbReference type="ARBA" id="ARBA00022553"/>
    </source>
</evidence>
<dbReference type="Pfam" id="PF08242">
    <property type="entry name" value="Methyltransf_12"/>
    <property type="match status" value="1"/>
</dbReference>
<feature type="region of interest" description="Disordered" evidence="8">
    <location>
        <begin position="2353"/>
        <end position="2398"/>
    </location>
</feature>
<dbReference type="PROSITE" id="PS52004">
    <property type="entry name" value="KS3_2"/>
    <property type="match status" value="1"/>
</dbReference>
<dbReference type="PANTHER" id="PTHR43775:SF22">
    <property type="entry name" value="SYNTHASE, PUTATIVE (JCVI)-RELATED"/>
    <property type="match status" value="1"/>
</dbReference>
<evidence type="ECO:0000256" key="1">
    <source>
        <dbReference type="ARBA" id="ARBA00022450"/>
    </source>
</evidence>
<dbReference type="InterPro" id="IPR014043">
    <property type="entry name" value="Acyl_transferase_dom"/>
</dbReference>
<keyword evidence="2" id="KW-0597">Phosphoprotein</keyword>
<dbReference type="SMART" id="SM00826">
    <property type="entry name" value="PKS_DH"/>
    <property type="match status" value="1"/>
</dbReference>
<dbReference type="SMART" id="SM00827">
    <property type="entry name" value="PKS_AT"/>
    <property type="match status" value="1"/>
</dbReference>
<dbReference type="InterPro" id="IPR020841">
    <property type="entry name" value="PKS_Beta-ketoAc_synthase_dom"/>
</dbReference>
<comment type="caution">
    <text evidence="12">The sequence shown here is derived from an EMBL/GenBank/DDBJ whole genome shotgun (WGS) entry which is preliminary data.</text>
</comment>
<dbReference type="Pfam" id="PF16197">
    <property type="entry name" value="KAsynt_C_assoc"/>
    <property type="match status" value="1"/>
</dbReference>
<dbReference type="InterPro" id="IPR020807">
    <property type="entry name" value="PKS_DH"/>
</dbReference>
<dbReference type="PANTHER" id="PTHR43775">
    <property type="entry name" value="FATTY ACID SYNTHASE"/>
    <property type="match status" value="1"/>
</dbReference>
<evidence type="ECO:0000256" key="7">
    <source>
        <dbReference type="PROSITE-ProRule" id="PRU01363"/>
    </source>
</evidence>
<dbReference type="Pfam" id="PF14765">
    <property type="entry name" value="PS-DH"/>
    <property type="match status" value="1"/>
</dbReference>
<dbReference type="Pfam" id="PF23114">
    <property type="entry name" value="NAD-bd_HRPKS_sdrA"/>
    <property type="match status" value="1"/>
</dbReference>
<dbReference type="InterPro" id="IPR036291">
    <property type="entry name" value="NAD(P)-bd_dom_sf"/>
</dbReference>
<dbReference type="PROSITE" id="PS52019">
    <property type="entry name" value="PKS_MFAS_DH"/>
    <property type="match status" value="1"/>
</dbReference>
<dbReference type="InterPro" id="IPR016035">
    <property type="entry name" value="Acyl_Trfase/lysoPLipase"/>
</dbReference>
<keyword evidence="3" id="KW-0808">Transferase</keyword>
<dbReference type="GO" id="GO:0031177">
    <property type="term" value="F:phosphopantetheine binding"/>
    <property type="evidence" value="ECO:0007669"/>
    <property type="project" value="InterPro"/>
</dbReference>
<dbReference type="SUPFAM" id="SSF52151">
    <property type="entry name" value="FabD/lysophospholipase-like"/>
    <property type="match status" value="1"/>
</dbReference>
<dbReference type="Pfam" id="PF23297">
    <property type="entry name" value="ACP_SdgA_C"/>
    <property type="match status" value="1"/>
</dbReference>
<feature type="active site" description="Proton donor; for dehydratase activity" evidence="7">
    <location>
        <position position="1149"/>
    </location>
</feature>
<dbReference type="SUPFAM" id="SSF53901">
    <property type="entry name" value="Thiolase-like"/>
    <property type="match status" value="1"/>
</dbReference>
<dbReference type="InterPro" id="IPR049900">
    <property type="entry name" value="PKS_mFAS_DH"/>
</dbReference>
<dbReference type="InterPro" id="IPR032821">
    <property type="entry name" value="PKS_assoc"/>
</dbReference>
<dbReference type="InterPro" id="IPR001227">
    <property type="entry name" value="Ac_transferase_dom_sf"/>
</dbReference>
<dbReference type="SUPFAM" id="SSF47336">
    <property type="entry name" value="ACP-like"/>
    <property type="match status" value="1"/>
</dbReference>
<dbReference type="Pfam" id="PF21089">
    <property type="entry name" value="PKS_DH_N"/>
    <property type="match status" value="1"/>
</dbReference>
<dbReference type="SMART" id="SM00822">
    <property type="entry name" value="PKS_KR"/>
    <property type="match status" value="1"/>
</dbReference>
<evidence type="ECO:0000259" key="10">
    <source>
        <dbReference type="PROSITE" id="PS52004"/>
    </source>
</evidence>
<dbReference type="InterPro" id="IPR029063">
    <property type="entry name" value="SAM-dependent_MTases_sf"/>
</dbReference>
<keyword evidence="13" id="KW-1185">Reference proteome</keyword>
<dbReference type="InterPro" id="IPR020843">
    <property type="entry name" value="ER"/>
</dbReference>